<organism evidence="1 2">
    <name type="scientific">Riccia sorocarpa</name>
    <dbReference type="NCBI Taxonomy" id="122646"/>
    <lineage>
        <taxon>Eukaryota</taxon>
        <taxon>Viridiplantae</taxon>
        <taxon>Streptophyta</taxon>
        <taxon>Embryophyta</taxon>
        <taxon>Marchantiophyta</taxon>
        <taxon>Marchantiopsida</taxon>
        <taxon>Marchantiidae</taxon>
        <taxon>Marchantiales</taxon>
        <taxon>Ricciaceae</taxon>
        <taxon>Riccia</taxon>
    </lineage>
</organism>
<dbReference type="AlphaFoldDB" id="A0ABD3GRL3"/>
<reference evidence="1 2" key="1">
    <citation type="submission" date="2024-09" db="EMBL/GenBank/DDBJ databases">
        <title>Chromosome-scale assembly of Riccia sorocarpa.</title>
        <authorList>
            <person name="Paukszto L."/>
        </authorList>
    </citation>
    <scope>NUCLEOTIDE SEQUENCE [LARGE SCALE GENOMIC DNA]</scope>
    <source>
        <strain evidence="1">LP-2024</strain>
        <tissue evidence="1">Aerial parts of the thallus</tissue>
    </source>
</reference>
<dbReference type="Proteomes" id="UP001633002">
    <property type="component" value="Unassembled WGS sequence"/>
</dbReference>
<evidence type="ECO:0000313" key="1">
    <source>
        <dbReference type="EMBL" id="KAL3681102.1"/>
    </source>
</evidence>
<comment type="caution">
    <text evidence="1">The sequence shown here is derived from an EMBL/GenBank/DDBJ whole genome shotgun (WGS) entry which is preliminary data.</text>
</comment>
<dbReference type="EMBL" id="JBJQOH010000007">
    <property type="protein sequence ID" value="KAL3681102.1"/>
    <property type="molecule type" value="Genomic_DNA"/>
</dbReference>
<evidence type="ECO:0000313" key="2">
    <source>
        <dbReference type="Proteomes" id="UP001633002"/>
    </source>
</evidence>
<protein>
    <submittedName>
        <fullName evidence="1">Uncharacterized protein</fullName>
    </submittedName>
</protein>
<accession>A0ABD3GRL3</accession>
<sequence>MWSWQLRGHLFNTLVIPVALYGVPIWGPALSRSSWKKLEAIQKSFLQKELGVRVQIPYSILLAESGRLPLEVEALILTLQFVFCLQKLETDRHSRLALMQSQSSGWFADLFLWASRWDFPEIKWSSESAIRSKLSILAVQKLWESPTPRQLYYTRDINRMIKYEEQPYLRGKLPQHIRQLISRYSTSSHSLYVQEGRWTGIRSDYGIQFQDLRDLFLLPEEHLGYFIKSIDQAGQAALVRLGILDAPERAH</sequence>
<proteinExistence type="predicted"/>
<name>A0ABD3GRL3_9MARC</name>
<keyword evidence="2" id="KW-1185">Reference proteome</keyword>
<gene>
    <name evidence="1" type="ORF">R1sor_024058</name>
</gene>